<feature type="transmembrane region" description="Helical" evidence="1">
    <location>
        <begin position="20"/>
        <end position="37"/>
    </location>
</feature>
<dbReference type="AlphaFoldDB" id="A0A0J5YAG4"/>
<comment type="caution">
    <text evidence="2">The sequence shown here is derived from an EMBL/GenBank/DDBJ whole genome shotgun (WGS) entry which is preliminary data.</text>
</comment>
<feature type="transmembrane region" description="Helical" evidence="1">
    <location>
        <begin position="43"/>
        <end position="61"/>
    </location>
</feature>
<reference evidence="3" key="1">
    <citation type="submission" date="2016-01" db="EMBL/GenBank/DDBJ databases">
        <title>Whole genome sequencing of Bhargavaea cecembensis T14.</title>
        <authorList>
            <person name="Hong K.W."/>
        </authorList>
    </citation>
    <scope>NUCLEOTIDE SEQUENCE [LARGE SCALE GENOMIC DNA]</scope>
    <source>
        <strain evidence="3">M19</strain>
    </source>
</reference>
<accession>A0A0J5YAG4</accession>
<dbReference type="PATRIC" id="fig|189381.10.peg.3193"/>
<evidence type="ECO:0008006" key="4">
    <source>
        <dbReference type="Google" id="ProtNLM"/>
    </source>
</evidence>
<protein>
    <recommendedName>
        <fullName evidence="4">YrhC-like protein</fullName>
    </recommendedName>
</protein>
<dbReference type="Pfam" id="PF14143">
    <property type="entry name" value="YrhC"/>
    <property type="match status" value="1"/>
</dbReference>
<gene>
    <name evidence="2" type="ORF">AV649_06865</name>
</gene>
<dbReference type="Proteomes" id="UP000076510">
    <property type="component" value="Unassembled WGS sequence"/>
</dbReference>
<sequence>MNKNIFEQKKSDYRRFGFTLLYLSVFLYLGVLIPGISDTAVKLYSLMGMTMILLIASFTFFKKAITYQKRIMEDE</sequence>
<dbReference type="EMBL" id="LQQY01000034">
    <property type="protein sequence ID" value="KZE45874.1"/>
    <property type="molecule type" value="Genomic_DNA"/>
</dbReference>
<evidence type="ECO:0000313" key="2">
    <source>
        <dbReference type="EMBL" id="KZE45874.1"/>
    </source>
</evidence>
<keyword evidence="1" id="KW-0812">Transmembrane</keyword>
<name>A0A0J5YAG4_9BACI</name>
<keyword evidence="1" id="KW-1133">Transmembrane helix</keyword>
<evidence type="ECO:0000313" key="3">
    <source>
        <dbReference type="Proteomes" id="UP000076510"/>
    </source>
</evidence>
<keyword evidence="1" id="KW-0472">Membrane</keyword>
<organism evidence="2 3">
    <name type="scientific">Rossellomorea marisflavi</name>
    <dbReference type="NCBI Taxonomy" id="189381"/>
    <lineage>
        <taxon>Bacteria</taxon>
        <taxon>Bacillati</taxon>
        <taxon>Bacillota</taxon>
        <taxon>Bacilli</taxon>
        <taxon>Bacillales</taxon>
        <taxon>Bacillaceae</taxon>
        <taxon>Rossellomorea</taxon>
    </lineage>
</organism>
<dbReference type="InterPro" id="IPR025418">
    <property type="entry name" value="YrhC-like"/>
</dbReference>
<proteinExistence type="predicted"/>
<evidence type="ECO:0000256" key="1">
    <source>
        <dbReference type="SAM" id="Phobius"/>
    </source>
</evidence>
<dbReference type="RefSeq" id="WP_048006176.1">
    <property type="nucleotide sequence ID" value="NZ_CP085398.1"/>
</dbReference>